<feature type="zinc finger region" description="C3H1-type" evidence="5">
    <location>
        <begin position="137"/>
        <end position="165"/>
    </location>
</feature>
<gene>
    <name evidence="9" type="ORF">KC01_LOCUS4048</name>
</gene>
<keyword evidence="1 5" id="KW-0479">Metal-binding</keyword>
<dbReference type="PANTHER" id="PTHR12547">
    <property type="entry name" value="CCCH ZINC FINGER/TIS11-RELATED"/>
    <property type="match status" value="1"/>
</dbReference>
<dbReference type="EMBL" id="OZ035832">
    <property type="protein sequence ID" value="CAL1571995.1"/>
    <property type="molecule type" value="Genomic_DNA"/>
</dbReference>
<dbReference type="InterPro" id="IPR000571">
    <property type="entry name" value="Znf_CCCH"/>
</dbReference>
<dbReference type="AlphaFoldDB" id="A0AAV2J8C1"/>
<feature type="domain" description="C3H1-type" evidence="8">
    <location>
        <begin position="137"/>
        <end position="165"/>
    </location>
</feature>
<dbReference type="GO" id="GO:1990904">
    <property type="term" value="C:ribonucleoprotein complex"/>
    <property type="evidence" value="ECO:0007669"/>
    <property type="project" value="UniProtKB-KW"/>
</dbReference>
<evidence type="ECO:0000256" key="6">
    <source>
        <dbReference type="RuleBase" id="RU369014"/>
    </source>
</evidence>
<dbReference type="GO" id="GO:0005634">
    <property type="term" value="C:nucleus"/>
    <property type="evidence" value="ECO:0007669"/>
    <property type="project" value="UniProtKB-SubCell"/>
</dbReference>
<evidence type="ECO:0000313" key="9">
    <source>
        <dbReference type="EMBL" id="CAL1571995.1"/>
    </source>
</evidence>
<feature type="zinc finger region" description="C3H1-type" evidence="5">
    <location>
        <begin position="175"/>
        <end position="203"/>
    </location>
</feature>
<dbReference type="InterPro" id="IPR045877">
    <property type="entry name" value="ZFP36-like"/>
</dbReference>
<dbReference type="SMART" id="SM00356">
    <property type="entry name" value="ZnF_C3H1"/>
    <property type="match status" value="2"/>
</dbReference>
<reference evidence="9 10" key="1">
    <citation type="submission" date="2024-04" db="EMBL/GenBank/DDBJ databases">
        <authorList>
            <person name="Waldvogel A.-M."/>
            <person name="Schoenle A."/>
        </authorList>
    </citation>
    <scope>NUCLEOTIDE SEQUENCE [LARGE SCALE GENOMIC DNA]</scope>
</reference>
<dbReference type="Proteomes" id="UP001497482">
    <property type="component" value="Chromosome 10"/>
</dbReference>
<accession>A0AAV2J8C1</accession>
<dbReference type="FunFam" id="4.10.1000.10:FF:000001">
    <property type="entry name" value="zinc finger CCCH domain-containing protein 15-like"/>
    <property type="match status" value="1"/>
</dbReference>
<evidence type="ECO:0000256" key="4">
    <source>
        <dbReference type="ARBA" id="ARBA00022833"/>
    </source>
</evidence>
<keyword evidence="10" id="KW-1185">Reference proteome</keyword>
<evidence type="ECO:0000256" key="3">
    <source>
        <dbReference type="ARBA" id="ARBA00022771"/>
    </source>
</evidence>
<dbReference type="GO" id="GO:1900153">
    <property type="term" value="P:positive regulation of nuclear-transcribed mRNA catabolic process, deadenylation-dependent decay"/>
    <property type="evidence" value="ECO:0007669"/>
    <property type="project" value="UniProtKB-UniRule"/>
</dbReference>
<dbReference type="SUPFAM" id="SSF90229">
    <property type="entry name" value="CCCH zinc finger"/>
    <property type="match status" value="2"/>
</dbReference>
<sequence length="383" mass="41411">MDSEFLSPFVELEDDFCTSRGLDSVAPQFKPSGLQRRHSHCPVTFPNSKKNSSEAPGPWGLLLEEQQWGRELARSALSHIPFRMDRSVSMIEGPSLPPPPGLEALPPRSLAPELLSPELLSPELLCGLPTSPLLSPRYKTELCRTFQECGACKYGAKCQFAHGPEQLRGLRRHPKYKTEPCRTFHTIGFCPYGARCHFIHNADEMCSGGRSSGTPQLRHSISFSGVSSGAGPLLNRACSMSPQSLMSSPDSLYMSPLLPEPGALKHFCGPLSALLDSVDDQDLALHFSAVTEQGPGPKGATGPPGASLWRSSSQNSVSDCVSEEGYGSCGSQSPESTETSDPQRLPIFSHMSPSDESPEPDFSRTRPGLNQDLNRNGPGLHQG</sequence>
<evidence type="ECO:0000256" key="2">
    <source>
        <dbReference type="ARBA" id="ARBA00022737"/>
    </source>
</evidence>
<organism evidence="9 10">
    <name type="scientific">Knipowitschia caucasica</name>
    <name type="common">Caucasian dwarf goby</name>
    <name type="synonym">Pomatoschistus caucasicus</name>
    <dbReference type="NCBI Taxonomy" id="637954"/>
    <lineage>
        <taxon>Eukaryota</taxon>
        <taxon>Metazoa</taxon>
        <taxon>Chordata</taxon>
        <taxon>Craniata</taxon>
        <taxon>Vertebrata</taxon>
        <taxon>Euteleostomi</taxon>
        <taxon>Actinopterygii</taxon>
        <taxon>Neopterygii</taxon>
        <taxon>Teleostei</taxon>
        <taxon>Neoteleostei</taxon>
        <taxon>Acanthomorphata</taxon>
        <taxon>Gobiaria</taxon>
        <taxon>Gobiiformes</taxon>
        <taxon>Gobioidei</taxon>
        <taxon>Gobiidae</taxon>
        <taxon>Gobiinae</taxon>
        <taxon>Knipowitschia</taxon>
    </lineage>
</organism>
<feature type="region of interest" description="Disordered" evidence="7">
    <location>
        <begin position="289"/>
        <end position="383"/>
    </location>
</feature>
<comment type="subunit">
    <text evidence="6">Associates with the cytoplasmic CCR4-NOT deadenylase complex to trigger ARE-containing mRNA deadenylation and decay processes.</text>
</comment>
<keyword evidence="2 6" id="KW-0677">Repeat</keyword>
<dbReference type="GO" id="GO:0035925">
    <property type="term" value="F:mRNA 3'-UTR AU-rich region binding"/>
    <property type="evidence" value="ECO:0007669"/>
    <property type="project" value="UniProtKB-UniRule"/>
</dbReference>
<proteinExistence type="predicted"/>
<evidence type="ECO:0000256" key="7">
    <source>
        <dbReference type="SAM" id="MobiDB-lite"/>
    </source>
</evidence>
<dbReference type="FunFam" id="4.10.1000.10:FF:000002">
    <property type="entry name" value="Zinc finger protein 36, C3H1 type-like 1"/>
    <property type="match status" value="1"/>
</dbReference>
<keyword evidence="4 5" id="KW-0862">Zinc</keyword>
<evidence type="ECO:0000256" key="1">
    <source>
        <dbReference type="ARBA" id="ARBA00022723"/>
    </source>
</evidence>
<dbReference type="PANTHER" id="PTHR12547:SF18">
    <property type="entry name" value="PROTEIN TIS11"/>
    <property type="match status" value="1"/>
</dbReference>
<evidence type="ECO:0000256" key="5">
    <source>
        <dbReference type="PROSITE-ProRule" id="PRU00723"/>
    </source>
</evidence>
<keyword evidence="6" id="KW-0687">Ribonucleoprotein</keyword>
<feature type="compositionally biased region" description="Polar residues" evidence="7">
    <location>
        <begin position="329"/>
        <end position="342"/>
    </location>
</feature>
<dbReference type="Pfam" id="PF00642">
    <property type="entry name" value="zf-CCCH"/>
    <property type="match status" value="2"/>
</dbReference>
<feature type="compositionally biased region" description="Low complexity" evidence="7">
    <location>
        <begin position="294"/>
        <end position="320"/>
    </location>
</feature>
<comment type="function">
    <text evidence="6">Zinc-finger RNA-binding protein that destabilizes several cytoplasmic AU-rich element (ARE)-containing mRNA transcripts by promoting their poly(A) tail removal or deadenylation, and hence provide a mechanism for attenuating protein synthesis. Acts as a 3'-untranslated region (UTR) ARE mRNA-binding adapter protein to communicate signaling events to the mRNA decay machinery. Functions by recruiting the CCR4-NOT deadenylase complex and probably other components of the cytoplasmic RNA decay machinery to the bound ARE-containing mRNAs, and hence promotes ARE-mediated mRNA deadenylation and decay processes. Binds to 3'-UTR ARE of numerous mRNAs.</text>
</comment>
<dbReference type="GO" id="GO:0061158">
    <property type="term" value="P:3'-UTR-mediated mRNA destabilization"/>
    <property type="evidence" value="ECO:0007669"/>
    <property type="project" value="UniProtKB-UniRule"/>
</dbReference>
<comment type="subcellular location">
    <subcellularLocation>
        <location evidence="6">Nucleus</location>
    </subcellularLocation>
    <subcellularLocation>
        <location evidence="6">Cytoplasm</location>
    </subcellularLocation>
</comment>
<dbReference type="GO" id="GO:0008270">
    <property type="term" value="F:zinc ion binding"/>
    <property type="evidence" value="ECO:0007669"/>
    <property type="project" value="UniProtKB-KW"/>
</dbReference>
<dbReference type="GO" id="GO:0005737">
    <property type="term" value="C:cytoplasm"/>
    <property type="evidence" value="ECO:0007669"/>
    <property type="project" value="UniProtKB-SubCell"/>
</dbReference>
<keyword evidence="6" id="KW-0963">Cytoplasm</keyword>
<dbReference type="Gene3D" id="4.10.1000.10">
    <property type="entry name" value="Zinc finger, CCCH-type"/>
    <property type="match status" value="2"/>
</dbReference>
<dbReference type="PROSITE" id="PS50103">
    <property type="entry name" value="ZF_C3H1"/>
    <property type="match status" value="2"/>
</dbReference>
<name>A0AAV2J8C1_KNICA</name>
<evidence type="ECO:0000313" key="10">
    <source>
        <dbReference type="Proteomes" id="UP001497482"/>
    </source>
</evidence>
<dbReference type="InterPro" id="IPR036855">
    <property type="entry name" value="Znf_CCCH_sf"/>
</dbReference>
<keyword evidence="6" id="KW-0539">Nucleus</keyword>
<feature type="domain" description="C3H1-type" evidence="8">
    <location>
        <begin position="175"/>
        <end position="203"/>
    </location>
</feature>
<protein>
    <recommendedName>
        <fullName evidence="6">mRNA decay activator protein ZFP36</fullName>
    </recommendedName>
    <alternativeName>
        <fullName evidence="6">Zinc finger protein 36</fullName>
    </alternativeName>
</protein>
<keyword evidence="3 5" id="KW-0863">Zinc-finger</keyword>
<evidence type="ECO:0000259" key="8">
    <source>
        <dbReference type="PROSITE" id="PS50103"/>
    </source>
</evidence>